<keyword evidence="2" id="KW-1185">Reference proteome</keyword>
<reference evidence="1 2" key="1">
    <citation type="submission" date="2010-08" db="EMBL/GenBank/DDBJ databases">
        <authorList>
            <person name="Weinstock G."/>
            <person name="Sodergren E."/>
            <person name="Clifton S."/>
            <person name="Fulton L."/>
            <person name="Fulton B."/>
            <person name="Courtney L."/>
            <person name="Fronick C."/>
            <person name="Harrison M."/>
            <person name="Strong C."/>
            <person name="Farmer C."/>
            <person name="Delahaunty K."/>
            <person name="Markovic C."/>
            <person name="Hall O."/>
            <person name="Minx P."/>
            <person name="Tomlinson C."/>
            <person name="Mitreva M."/>
            <person name="Hou S."/>
            <person name="Chen J."/>
            <person name="Wollam A."/>
            <person name="Pepin K.H."/>
            <person name="Johnson M."/>
            <person name="Bhonagiri V."/>
            <person name="Zhang X."/>
            <person name="Suruliraj S."/>
            <person name="Warren W."/>
            <person name="Chinwalla A."/>
            <person name="Mardis E.R."/>
            <person name="Wilson R.K."/>
        </authorList>
    </citation>
    <scope>NUCLEOTIDE SEQUENCE [LARGE SCALE GENOMIC DNA]</scope>
    <source>
        <strain evidence="1 2">F0204</strain>
    </source>
</reference>
<dbReference type="InterPro" id="IPR043519">
    <property type="entry name" value="NT_sf"/>
</dbReference>
<dbReference type="STRING" id="706433.HMPREF9430_00739"/>
<dbReference type="Proteomes" id="UP000004097">
    <property type="component" value="Unassembled WGS sequence"/>
</dbReference>
<dbReference type="eggNOG" id="COG2320">
    <property type="taxonomic scope" value="Bacteria"/>
</dbReference>
<dbReference type="Gene3D" id="3.30.460.10">
    <property type="entry name" value="Beta Polymerase, domain 2"/>
    <property type="match status" value="1"/>
</dbReference>
<protein>
    <recommendedName>
        <fullName evidence="3">GrpB family protein</fullName>
    </recommendedName>
</protein>
<proteinExistence type="predicted"/>
<evidence type="ECO:0000313" key="2">
    <source>
        <dbReference type="Proteomes" id="UP000004097"/>
    </source>
</evidence>
<evidence type="ECO:0008006" key="3">
    <source>
        <dbReference type="Google" id="ProtNLM"/>
    </source>
</evidence>
<sequence>MIMSKKLEKMSLHELWQLFPIFLVEHNTAWKQWYEEERDTILSVVPSESIMRISHIGSTAILGIWAKNIVDILIEVNNKLDLDAVKDTLVNNGWLCMNMTENRITLNKGYTEQGFAEKVFHLHIRIMGDNDELFFRDYLNEHEEIAKEYEVLKLSLWKEFEHDRDGYTNAKTNFIKKYTNLAKCRYSGRY</sequence>
<dbReference type="PANTHER" id="PTHR34822:SF1">
    <property type="entry name" value="GRPB FAMILY PROTEIN"/>
    <property type="match status" value="1"/>
</dbReference>
<dbReference type="Pfam" id="PF04229">
    <property type="entry name" value="GrpB"/>
    <property type="match status" value="1"/>
</dbReference>
<dbReference type="HOGENOM" id="CLU_086407_0_0_9"/>
<dbReference type="EMBL" id="AECQ01000012">
    <property type="protein sequence ID" value="EFW24710.1"/>
    <property type="molecule type" value="Genomic_DNA"/>
</dbReference>
<evidence type="ECO:0000313" key="1">
    <source>
        <dbReference type="EMBL" id="EFW24710.1"/>
    </source>
</evidence>
<comment type="caution">
    <text evidence="1">The sequence shown here is derived from an EMBL/GenBank/DDBJ whole genome shotgun (WGS) entry which is preliminary data.</text>
</comment>
<dbReference type="SUPFAM" id="SSF81301">
    <property type="entry name" value="Nucleotidyltransferase"/>
    <property type="match status" value="1"/>
</dbReference>
<dbReference type="AlphaFoldDB" id="E7MMH2"/>
<gene>
    <name evidence="1" type="ORF">HMPREF9430_00739</name>
</gene>
<dbReference type="InterPro" id="IPR007344">
    <property type="entry name" value="GrpB/CoaE"/>
</dbReference>
<name>E7MMH2_9FIRM</name>
<accession>E7MMH2</accession>
<organism evidence="1 2">
    <name type="scientific">Solobacterium moorei F0204</name>
    <dbReference type="NCBI Taxonomy" id="706433"/>
    <lineage>
        <taxon>Bacteria</taxon>
        <taxon>Bacillati</taxon>
        <taxon>Bacillota</taxon>
        <taxon>Erysipelotrichia</taxon>
        <taxon>Erysipelotrichales</taxon>
        <taxon>Erysipelotrichaceae</taxon>
        <taxon>Solobacterium</taxon>
    </lineage>
</organism>
<dbReference type="PANTHER" id="PTHR34822">
    <property type="entry name" value="GRPB DOMAIN PROTEIN (AFU_ORTHOLOGUE AFUA_1G01530)"/>
    <property type="match status" value="1"/>
</dbReference>
<dbReference type="RefSeq" id="WP_006525575.1">
    <property type="nucleotide sequence ID" value="NZ_GL637653.1"/>
</dbReference>